<keyword evidence="2" id="KW-1185">Reference proteome</keyword>
<evidence type="ECO:0000313" key="3">
    <source>
        <dbReference type="WBParaSite" id="PEQ_0000602901-mRNA-1"/>
    </source>
</evidence>
<accession>A0A914RVJ6</accession>
<organism evidence="2 3">
    <name type="scientific">Parascaris equorum</name>
    <name type="common">Equine roundworm</name>
    <dbReference type="NCBI Taxonomy" id="6256"/>
    <lineage>
        <taxon>Eukaryota</taxon>
        <taxon>Metazoa</taxon>
        <taxon>Ecdysozoa</taxon>
        <taxon>Nematoda</taxon>
        <taxon>Chromadorea</taxon>
        <taxon>Rhabditida</taxon>
        <taxon>Spirurina</taxon>
        <taxon>Ascaridomorpha</taxon>
        <taxon>Ascaridoidea</taxon>
        <taxon>Ascarididae</taxon>
        <taxon>Parascaris</taxon>
    </lineage>
</organism>
<dbReference type="AlphaFoldDB" id="A0A914RVJ6"/>
<dbReference type="Proteomes" id="UP000887564">
    <property type="component" value="Unplaced"/>
</dbReference>
<name>A0A914RVJ6_PAREQ</name>
<reference evidence="3" key="1">
    <citation type="submission" date="2022-11" db="UniProtKB">
        <authorList>
            <consortium name="WormBaseParasite"/>
        </authorList>
    </citation>
    <scope>IDENTIFICATION</scope>
</reference>
<evidence type="ECO:0000313" key="2">
    <source>
        <dbReference type="Proteomes" id="UP000887564"/>
    </source>
</evidence>
<feature type="region of interest" description="Disordered" evidence="1">
    <location>
        <begin position="131"/>
        <end position="167"/>
    </location>
</feature>
<dbReference type="WBParaSite" id="PEQ_0000602901-mRNA-1">
    <property type="protein sequence ID" value="PEQ_0000602901-mRNA-1"/>
    <property type="gene ID" value="PEQ_0000602901"/>
</dbReference>
<evidence type="ECO:0000256" key="1">
    <source>
        <dbReference type="SAM" id="MobiDB-lite"/>
    </source>
</evidence>
<feature type="compositionally biased region" description="Low complexity" evidence="1">
    <location>
        <begin position="155"/>
        <end position="165"/>
    </location>
</feature>
<proteinExistence type="predicted"/>
<sequence length="192" mass="20951">MELCKAAKLESRNIKLRSKERQKHRATITEFGDEVENFAVLLQNSGATHGHAVGQWAEPDDDVRDGSTTAAHDEIVIPRRIYMRVSEDTQFRNVPIAYSKAEVTGVNKVTSALFDKPALGTLADSVRGGTENSIWHGDTERGRAQISTSTMSENTSSAGSTTGASFEQLDISQDDRSHLVAVSDLSNACRQD</sequence>
<protein>
    <submittedName>
        <fullName evidence="3">Uncharacterized protein</fullName>
    </submittedName>
</protein>
<feature type="compositionally biased region" description="Polar residues" evidence="1">
    <location>
        <begin position="145"/>
        <end position="154"/>
    </location>
</feature>